<feature type="transmembrane region" description="Helical" evidence="7">
    <location>
        <begin position="81"/>
        <end position="104"/>
    </location>
</feature>
<keyword evidence="6 7" id="KW-0472">Membrane</keyword>
<keyword evidence="11" id="KW-1185">Reference proteome</keyword>
<dbReference type="AlphaFoldDB" id="A0A0B8ZX30"/>
<feature type="transmembrane region" description="Helical" evidence="7">
    <location>
        <begin position="228"/>
        <end position="246"/>
    </location>
</feature>
<evidence type="ECO:0000256" key="2">
    <source>
        <dbReference type="ARBA" id="ARBA00008640"/>
    </source>
</evidence>
<dbReference type="InterPro" id="IPR032816">
    <property type="entry name" value="VTT_dom"/>
</dbReference>
<keyword evidence="3 7" id="KW-1003">Cell membrane</keyword>
<evidence type="ECO:0000256" key="8">
    <source>
        <dbReference type="SAM" id="MobiDB-lite"/>
    </source>
</evidence>
<comment type="caution">
    <text evidence="10">The sequence shown here is derived from an EMBL/GenBank/DDBJ whole genome shotgun (WGS) entry which is preliminary data.</text>
</comment>
<feature type="transmembrane region" description="Helical" evidence="7">
    <location>
        <begin position="200"/>
        <end position="222"/>
    </location>
</feature>
<sequence>MPGHDESSAPKRRSRSEASPVRESDATRILAASDDAASGRRSRLDWPTILRNIALALALLAGVWAVFNVRLPSIDVLQDDIAAAGFWGFGVFILLYALVAATPIPVTIMATAGGLIYGLPFGTLWSMIGVVLGCWGGYWIARALGRDTVMKLLGSHAESVESRLTGGGFYAVCALRLMPGFPYWPVNYGSGALGIDNRTFLTATVISSLPGQLSLVAVGAFIGAPTLIHGIAVGISWALVITLTIITMRRWKSARENGHGTAET</sequence>
<dbReference type="OrthoDB" id="5242213at2"/>
<organism evidence="10 11">
    <name type="scientific">Brevibacterium linens</name>
    <dbReference type="NCBI Taxonomy" id="1703"/>
    <lineage>
        <taxon>Bacteria</taxon>
        <taxon>Bacillati</taxon>
        <taxon>Actinomycetota</taxon>
        <taxon>Actinomycetes</taxon>
        <taxon>Micrococcales</taxon>
        <taxon>Brevibacteriaceae</taxon>
        <taxon>Brevibacterium</taxon>
    </lineage>
</organism>
<dbReference type="Pfam" id="PF09335">
    <property type="entry name" value="VTT_dom"/>
    <property type="match status" value="1"/>
</dbReference>
<protein>
    <recommendedName>
        <fullName evidence="7">TVP38/TMEM64 family membrane protein</fullName>
    </recommendedName>
</protein>
<keyword evidence="5 7" id="KW-1133">Transmembrane helix</keyword>
<keyword evidence="4 7" id="KW-0812">Transmembrane</keyword>
<evidence type="ECO:0000256" key="4">
    <source>
        <dbReference type="ARBA" id="ARBA00022692"/>
    </source>
</evidence>
<evidence type="ECO:0000313" key="11">
    <source>
        <dbReference type="Proteomes" id="UP000031488"/>
    </source>
</evidence>
<dbReference type="PANTHER" id="PTHR12677:SF59">
    <property type="entry name" value="GOLGI APPARATUS MEMBRANE PROTEIN TVP38-RELATED"/>
    <property type="match status" value="1"/>
</dbReference>
<dbReference type="GO" id="GO:0005886">
    <property type="term" value="C:plasma membrane"/>
    <property type="evidence" value="ECO:0007669"/>
    <property type="project" value="UniProtKB-SubCell"/>
</dbReference>
<evidence type="ECO:0000256" key="1">
    <source>
        <dbReference type="ARBA" id="ARBA00004651"/>
    </source>
</evidence>
<dbReference type="PANTHER" id="PTHR12677">
    <property type="entry name" value="GOLGI APPARATUS MEMBRANE PROTEIN TVP38-RELATED"/>
    <property type="match status" value="1"/>
</dbReference>
<evidence type="ECO:0000256" key="5">
    <source>
        <dbReference type="ARBA" id="ARBA00022989"/>
    </source>
</evidence>
<evidence type="ECO:0000256" key="7">
    <source>
        <dbReference type="RuleBase" id="RU366058"/>
    </source>
</evidence>
<accession>A0A0B8ZX30</accession>
<reference evidence="10 11" key="1">
    <citation type="submission" date="2014-11" db="EMBL/GenBank/DDBJ databases">
        <title>Draft Genome Sequence of Brevibacterium linens AE038-8.</title>
        <authorList>
            <person name="Maizel D."/>
            <person name="Utturkar S.M."/>
            <person name="Brown S.D."/>
            <person name="Ferrero M."/>
            <person name="Rosen B.P."/>
        </authorList>
    </citation>
    <scope>NUCLEOTIDE SEQUENCE [LARGE SCALE GENOMIC DNA]</scope>
    <source>
        <strain evidence="10 11">AE038-8</strain>
    </source>
</reference>
<name>A0A0B8ZX30_BRELN</name>
<dbReference type="PATRIC" id="fig|1703.6.peg.2841"/>
<evidence type="ECO:0000256" key="6">
    <source>
        <dbReference type="ARBA" id="ARBA00023136"/>
    </source>
</evidence>
<gene>
    <name evidence="10" type="ORF">AE0388_2893</name>
</gene>
<feature type="transmembrane region" description="Helical" evidence="7">
    <location>
        <begin position="49"/>
        <end position="69"/>
    </location>
</feature>
<evidence type="ECO:0000313" key="10">
    <source>
        <dbReference type="EMBL" id="KHS50821.1"/>
    </source>
</evidence>
<feature type="domain" description="VTT" evidence="9">
    <location>
        <begin position="104"/>
        <end position="220"/>
    </location>
</feature>
<dbReference type="InterPro" id="IPR015414">
    <property type="entry name" value="TMEM64"/>
</dbReference>
<evidence type="ECO:0000259" key="9">
    <source>
        <dbReference type="Pfam" id="PF09335"/>
    </source>
</evidence>
<dbReference type="Proteomes" id="UP000031488">
    <property type="component" value="Unassembled WGS sequence"/>
</dbReference>
<feature type="transmembrane region" description="Helical" evidence="7">
    <location>
        <begin position="116"/>
        <end position="141"/>
    </location>
</feature>
<feature type="region of interest" description="Disordered" evidence="8">
    <location>
        <begin position="1"/>
        <end position="25"/>
    </location>
</feature>
<dbReference type="RefSeq" id="WP_082019051.1">
    <property type="nucleotide sequence ID" value="NZ_JTJZ01000022.1"/>
</dbReference>
<comment type="similarity">
    <text evidence="2 7">Belongs to the TVP38/TMEM64 family.</text>
</comment>
<comment type="subcellular location">
    <subcellularLocation>
        <location evidence="1 7">Cell membrane</location>
        <topology evidence="1 7">Multi-pass membrane protein</topology>
    </subcellularLocation>
</comment>
<proteinExistence type="inferred from homology"/>
<evidence type="ECO:0000256" key="3">
    <source>
        <dbReference type="ARBA" id="ARBA00022475"/>
    </source>
</evidence>
<dbReference type="EMBL" id="JTJZ01000022">
    <property type="protein sequence ID" value="KHS50821.1"/>
    <property type="molecule type" value="Genomic_DNA"/>
</dbReference>